<evidence type="ECO:0000313" key="1">
    <source>
        <dbReference type="EMBL" id="CCQ42957.1"/>
    </source>
</evidence>
<sequence length="78" mass="8987">MLQTLSSNDLCHSTRKSIPGLTHLSRRHCFMQEYPSQEKGVHRFLNLCNPLKKAFIAISINMQVKQGILQIYFVPLSK</sequence>
<gene>
    <name evidence="1" type="primary">LOC100129969</name>
</gene>
<dbReference type="EMBL" id="HF583460">
    <property type="protein sequence ID" value="CCQ42957.1"/>
    <property type="molecule type" value="Genomic_DNA"/>
</dbReference>
<reference evidence="1" key="1">
    <citation type="journal article" date="2013" name="PLoS ONE">
        <title>Direct detection of alternative open reading frames translation products in human significantly expands the proteome.</title>
        <authorList>
            <person name="Vanderperre B."/>
            <person name="Lucier J.-F."/>
            <person name="Motard J."/>
            <person name="Tremblay G."/>
            <person name="Vanderperre S."/>
            <person name="Wisztorski M."/>
            <person name="Salzet M."/>
            <person name="Boisvert F.-M."/>
            <person name="Roucou X."/>
        </authorList>
    </citation>
    <scope>NUCLEOTIDE SEQUENCE</scope>
</reference>
<accession>L8EC51</accession>
<proteinExistence type="predicted"/>
<organism evidence="1">
    <name type="scientific">Homo sapiens</name>
    <name type="common">Human</name>
    <dbReference type="NCBI Taxonomy" id="9606"/>
    <lineage>
        <taxon>Eukaryota</taxon>
        <taxon>Metazoa</taxon>
        <taxon>Chordata</taxon>
        <taxon>Craniata</taxon>
        <taxon>Vertebrata</taxon>
        <taxon>Euteleostomi</taxon>
        <taxon>Mammalia</taxon>
        <taxon>Eutheria</taxon>
        <taxon>Euarchontoglires</taxon>
        <taxon>Primates</taxon>
        <taxon>Haplorrhini</taxon>
        <taxon>Catarrhini</taxon>
        <taxon>Hominidae</taxon>
        <taxon>Homo</taxon>
    </lineage>
</organism>
<protein>
    <submittedName>
        <fullName evidence="1">Alternative protein LOC100129969</fullName>
    </submittedName>
</protein>
<name>L8EC51_HUMAN</name>
<dbReference type="AlphaFoldDB" id="L8EC51"/>